<dbReference type="PROSITE" id="PS00018">
    <property type="entry name" value="EF_HAND_1"/>
    <property type="match status" value="1"/>
</dbReference>
<reference evidence="3" key="1">
    <citation type="submission" date="2022-10" db="EMBL/GenBank/DDBJ databases">
        <authorList>
            <person name="Chen Y."/>
            <person name="Dougan E. K."/>
            <person name="Chan C."/>
            <person name="Rhodes N."/>
            <person name="Thang M."/>
        </authorList>
    </citation>
    <scope>NUCLEOTIDE SEQUENCE</scope>
</reference>
<dbReference type="CDD" id="cd00051">
    <property type="entry name" value="EFh"/>
    <property type="match status" value="1"/>
</dbReference>
<dbReference type="Proteomes" id="UP001152797">
    <property type="component" value="Unassembled WGS sequence"/>
</dbReference>
<dbReference type="EMBL" id="CAMXCT030001435">
    <property type="protein sequence ID" value="CAL4777359.1"/>
    <property type="molecule type" value="Genomic_DNA"/>
</dbReference>
<comment type="caution">
    <text evidence="3">The sequence shown here is derived from an EMBL/GenBank/DDBJ whole genome shotgun (WGS) entry which is preliminary data.</text>
</comment>
<name>A0A9P1CD57_9DINO</name>
<dbReference type="InterPro" id="IPR002048">
    <property type="entry name" value="EF_hand_dom"/>
</dbReference>
<sequence length="333" mass="36406">MAVRFRPVILVGRRGRRCLATGSPTPTVSRRLLNLAWSGVRGTCTASGAVGLSAFGLVICPYVSRRAPLDEASREALQEDLVQISALDSGDLLTAQDIWSAISELRAPAFSFHDLQRPFCFSIFQLLGRFTFACYSDASGVMTLHEFQCAVHKMVDLALELHSQTAESTGEVRAAAVRELTSIVVPGLFRVLDFDQSGDIGTHKFIRGALLLLATVQGAPLDTPQLADLAFRVVDADGDGLVTVAELKKWVALALEHEVVDKELQSEARGPFGLFGVRMLTPEQLASKWLREADVDRDGKLLPDEFQILAPRLRIHRVIASMAGRFAARLPEQ</sequence>
<feature type="domain" description="EF-hand" evidence="2">
    <location>
        <begin position="281"/>
        <end position="316"/>
    </location>
</feature>
<dbReference type="Gene3D" id="1.10.238.10">
    <property type="entry name" value="EF-hand"/>
    <property type="match status" value="1"/>
</dbReference>
<dbReference type="InterPro" id="IPR018247">
    <property type="entry name" value="EF_Hand_1_Ca_BS"/>
</dbReference>
<evidence type="ECO:0000313" key="5">
    <source>
        <dbReference type="Proteomes" id="UP001152797"/>
    </source>
</evidence>
<dbReference type="AlphaFoldDB" id="A0A9P1CD57"/>
<dbReference type="PROSITE" id="PS50222">
    <property type="entry name" value="EF_HAND_2"/>
    <property type="match status" value="2"/>
</dbReference>
<evidence type="ECO:0000313" key="3">
    <source>
        <dbReference type="EMBL" id="CAI3990047.1"/>
    </source>
</evidence>
<dbReference type="Pfam" id="PF13202">
    <property type="entry name" value="EF-hand_5"/>
    <property type="match status" value="2"/>
</dbReference>
<accession>A0A9P1CD57</accession>
<evidence type="ECO:0000313" key="4">
    <source>
        <dbReference type="EMBL" id="CAL4777359.1"/>
    </source>
</evidence>
<evidence type="ECO:0000256" key="1">
    <source>
        <dbReference type="ARBA" id="ARBA00022837"/>
    </source>
</evidence>
<dbReference type="SUPFAM" id="SSF47473">
    <property type="entry name" value="EF-hand"/>
    <property type="match status" value="1"/>
</dbReference>
<protein>
    <submittedName>
        <fullName evidence="4">Squidulin (Optic lobe calcium-binding protein) (SCABP)</fullName>
    </submittedName>
</protein>
<gene>
    <name evidence="3" type="ORF">C1SCF055_LOCUS17068</name>
</gene>
<dbReference type="SMART" id="SM00054">
    <property type="entry name" value="EFh"/>
    <property type="match status" value="2"/>
</dbReference>
<reference evidence="4 5" key="2">
    <citation type="submission" date="2024-05" db="EMBL/GenBank/DDBJ databases">
        <authorList>
            <person name="Chen Y."/>
            <person name="Shah S."/>
            <person name="Dougan E. K."/>
            <person name="Thang M."/>
            <person name="Chan C."/>
        </authorList>
    </citation>
    <scope>NUCLEOTIDE SEQUENCE [LARGE SCALE GENOMIC DNA]</scope>
</reference>
<keyword evidence="1" id="KW-0106">Calcium</keyword>
<dbReference type="OrthoDB" id="191686at2759"/>
<organism evidence="3">
    <name type="scientific">Cladocopium goreaui</name>
    <dbReference type="NCBI Taxonomy" id="2562237"/>
    <lineage>
        <taxon>Eukaryota</taxon>
        <taxon>Sar</taxon>
        <taxon>Alveolata</taxon>
        <taxon>Dinophyceae</taxon>
        <taxon>Suessiales</taxon>
        <taxon>Symbiodiniaceae</taxon>
        <taxon>Cladocopium</taxon>
    </lineage>
</organism>
<dbReference type="EMBL" id="CAMXCT010001435">
    <property type="protein sequence ID" value="CAI3990047.1"/>
    <property type="molecule type" value="Genomic_DNA"/>
</dbReference>
<dbReference type="GO" id="GO:0005509">
    <property type="term" value="F:calcium ion binding"/>
    <property type="evidence" value="ECO:0007669"/>
    <property type="project" value="InterPro"/>
</dbReference>
<dbReference type="InterPro" id="IPR011992">
    <property type="entry name" value="EF-hand-dom_pair"/>
</dbReference>
<evidence type="ECO:0000259" key="2">
    <source>
        <dbReference type="PROSITE" id="PS50222"/>
    </source>
</evidence>
<dbReference type="EMBL" id="CAMXCT020001435">
    <property type="protein sequence ID" value="CAL1143422.1"/>
    <property type="molecule type" value="Genomic_DNA"/>
</dbReference>
<proteinExistence type="predicted"/>
<keyword evidence="5" id="KW-1185">Reference proteome</keyword>
<feature type="domain" description="EF-hand" evidence="2">
    <location>
        <begin position="222"/>
        <end position="257"/>
    </location>
</feature>